<dbReference type="KEGG" id="mamp:MAMA39_02180"/>
<dbReference type="EMBL" id="HG937516">
    <property type="protein sequence ID" value="CDN40341.1"/>
    <property type="molecule type" value="Genomic_DNA"/>
</dbReference>
<organism evidence="3 4">
    <name type="scientific">Mycoplasma amphoriforme A39</name>
    <dbReference type="NCBI Taxonomy" id="572419"/>
    <lineage>
        <taxon>Bacteria</taxon>
        <taxon>Bacillati</taxon>
        <taxon>Mycoplasmatota</taxon>
        <taxon>Mollicutes</taxon>
        <taxon>Mycoplasmataceae</taxon>
        <taxon>Mycoplasma</taxon>
    </lineage>
</organism>
<dbReference type="PROSITE" id="PS00893">
    <property type="entry name" value="NUDIX_BOX"/>
    <property type="match status" value="1"/>
</dbReference>
<accession>A0A292IHD5</accession>
<dbReference type="SUPFAM" id="SSF55811">
    <property type="entry name" value="Nudix"/>
    <property type="match status" value="1"/>
</dbReference>
<reference evidence="3 4" key="1">
    <citation type="journal article" date="2015" name="Clin. Infect. Dis.">
        <title>Genomic Investigations unmask Mycoplasma amphoriforme, a new respiratory pathogen.</title>
        <authorList>
            <person name="Gillespie S.H."/>
            <person name="Ling C.L."/>
            <person name="Oravcova K."/>
            <person name="Pinheiro M."/>
            <person name="Wells L."/>
            <person name="Bryant J.M."/>
            <person name="McHugh T.D."/>
            <person name="Bebear C."/>
            <person name="Webster D."/>
            <person name="Harris S.R."/>
            <person name="Seth-Smith H.M."/>
            <person name="Thomson N.R."/>
        </authorList>
    </citation>
    <scope>NUCLEOTIDE SEQUENCE [LARGE SCALE GENOMIC DNA]</scope>
    <source>
        <strain evidence="3 4">A39</strain>
    </source>
</reference>
<protein>
    <recommendedName>
        <fullName evidence="2">Nudix hydrolase domain-containing protein</fullName>
    </recommendedName>
</protein>
<evidence type="ECO:0000313" key="4">
    <source>
        <dbReference type="Proteomes" id="UP000261764"/>
    </source>
</evidence>
<dbReference type="AlphaFoldDB" id="A0A292IHD5"/>
<gene>
    <name evidence="3" type="ORF">MAMA39_02180</name>
</gene>
<proteinExistence type="predicted"/>
<dbReference type="InterPro" id="IPR020084">
    <property type="entry name" value="NUDIX_hydrolase_CS"/>
</dbReference>
<name>A0A292IHD5_9MOLU</name>
<dbReference type="CDD" id="cd02883">
    <property type="entry name" value="NUDIX_Hydrolase"/>
    <property type="match status" value="1"/>
</dbReference>
<dbReference type="GO" id="GO:0016787">
    <property type="term" value="F:hydrolase activity"/>
    <property type="evidence" value="ECO:0007669"/>
    <property type="project" value="UniProtKB-KW"/>
</dbReference>
<evidence type="ECO:0000313" key="3">
    <source>
        <dbReference type="EMBL" id="CDN40341.1"/>
    </source>
</evidence>
<dbReference type="PROSITE" id="PS51462">
    <property type="entry name" value="NUDIX"/>
    <property type="match status" value="1"/>
</dbReference>
<keyword evidence="4" id="KW-1185">Reference proteome</keyword>
<dbReference type="Pfam" id="PF00293">
    <property type="entry name" value="NUDIX"/>
    <property type="match status" value="1"/>
</dbReference>
<dbReference type="RefSeq" id="WP_343251685.1">
    <property type="nucleotide sequence ID" value="NZ_HG937516.1"/>
</dbReference>
<feature type="domain" description="Nudix hydrolase" evidence="2">
    <location>
        <begin position="15"/>
        <end position="188"/>
    </location>
</feature>
<evidence type="ECO:0000256" key="1">
    <source>
        <dbReference type="ARBA" id="ARBA00022801"/>
    </source>
</evidence>
<evidence type="ECO:0000259" key="2">
    <source>
        <dbReference type="PROSITE" id="PS51462"/>
    </source>
</evidence>
<dbReference type="Gene3D" id="3.90.79.10">
    <property type="entry name" value="Nucleoside Triphosphate Pyrophosphohydrolase"/>
    <property type="match status" value="1"/>
</dbReference>
<dbReference type="Proteomes" id="UP000261764">
    <property type="component" value="Chromosome I"/>
</dbReference>
<dbReference type="InterPro" id="IPR000086">
    <property type="entry name" value="NUDIX_hydrolase_dom"/>
</dbReference>
<sequence length="195" mass="22779">MKLKKTLVDRSKNKLLHHTPYVDLYQSEKGFFYCQRKNVNSIAALCFRYNNGSVDFLVHYQQMPQIAEKIYSTDFYPCPITGGFDGNELPIECAVREVYEEGGLKINETNFVAMTKTVVSTQMNEQVFHFLFDVTGIIQEKPKTDGSYFEQFAENKWTPVKEIKNIIFNENNVKLSSLHVCYLLWLKYNENKNNK</sequence>
<dbReference type="InterPro" id="IPR015797">
    <property type="entry name" value="NUDIX_hydrolase-like_dom_sf"/>
</dbReference>
<keyword evidence="1" id="KW-0378">Hydrolase</keyword>